<dbReference type="AlphaFoldDB" id="A0A0C3BCL3"/>
<proteinExistence type="predicted"/>
<evidence type="ECO:0000313" key="2">
    <source>
        <dbReference type="EMBL" id="KIM29869.1"/>
    </source>
</evidence>
<protein>
    <submittedName>
        <fullName evidence="2">Uncharacterized protein</fullName>
    </submittedName>
</protein>
<keyword evidence="3" id="KW-1185">Reference proteome</keyword>
<name>A0A0C3BCL3_SERVB</name>
<sequence>MRSRFSILTTSQRSGAPPSYRSSVAYDDSDAQSTYSFHTAAQTQRSPHQEYPAYASSVDSSSPTTQHGRSDTMGSASAMEREATVKLLKIICEQRSMVTIRPEQFEEIESAAREMFAIPDDTPVFVSTEVPTFEDEKVLIHRLAWPVICEDISTVWITTTPAPASKPIPSGAEAAT</sequence>
<dbReference type="EMBL" id="KN824287">
    <property type="protein sequence ID" value="KIM29869.1"/>
    <property type="molecule type" value="Genomic_DNA"/>
</dbReference>
<reference evidence="3" key="2">
    <citation type="submission" date="2015-01" db="EMBL/GenBank/DDBJ databases">
        <title>Evolutionary Origins and Diversification of the Mycorrhizal Mutualists.</title>
        <authorList>
            <consortium name="DOE Joint Genome Institute"/>
            <consortium name="Mycorrhizal Genomics Consortium"/>
            <person name="Kohler A."/>
            <person name="Kuo A."/>
            <person name="Nagy L.G."/>
            <person name="Floudas D."/>
            <person name="Copeland A."/>
            <person name="Barry K.W."/>
            <person name="Cichocki N."/>
            <person name="Veneault-Fourrey C."/>
            <person name="LaButti K."/>
            <person name="Lindquist E.A."/>
            <person name="Lipzen A."/>
            <person name="Lundell T."/>
            <person name="Morin E."/>
            <person name="Murat C."/>
            <person name="Riley R."/>
            <person name="Ohm R."/>
            <person name="Sun H."/>
            <person name="Tunlid A."/>
            <person name="Henrissat B."/>
            <person name="Grigoriev I.V."/>
            <person name="Hibbett D.S."/>
            <person name="Martin F."/>
        </authorList>
    </citation>
    <scope>NUCLEOTIDE SEQUENCE [LARGE SCALE GENOMIC DNA]</scope>
    <source>
        <strain evidence="3">MAFF 305830</strain>
    </source>
</reference>
<gene>
    <name evidence="2" type="ORF">M408DRAFT_328647</name>
</gene>
<dbReference type="HOGENOM" id="CLU_1526082_0_0_1"/>
<feature type="compositionally biased region" description="Polar residues" evidence="1">
    <location>
        <begin position="57"/>
        <end position="75"/>
    </location>
</feature>
<reference evidence="2 3" key="1">
    <citation type="submission" date="2014-04" db="EMBL/GenBank/DDBJ databases">
        <authorList>
            <consortium name="DOE Joint Genome Institute"/>
            <person name="Kuo A."/>
            <person name="Zuccaro A."/>
            <person name="Kohler A."/>
            <person name="Nagy L.G."/>
            <person name="Floudas D."/>
            <person name="Copeland A."/>
            <person name="Barry K.W."/>
            <person name="Cichocki N."/>
            <person name="Veneault-Fourrey C."/>
            <person name="LaButti K."/>
            <person name="Lindquist E.A."/>
            <person name="Lipzen A."/>
            <person name="Lundell T."/>
            <person name="Morin E."/>
            <person name="Murat C."/>
            <person name="Sun H."/>
            <person name="Tunlid A."/>
            <person name="Henrissat B."/>
            <person name="Grigoriev I.V."/>
            <person name="Hibbett D.S."/>
            <person name="Martin F."/>
            <person name="Nordberg H.P."/>
            <person name="Cantor M.N."/>
            <person name="Hua S.X."/>
        </authorList>
    </citation>
    <scope>NUCLEOTIDE SEQUENCE [LARGE SCALE GENOMIC DNA]</scope>
    <source>
        <strain evidence="2 3">MAFF 305830</strain>
    </source>
</reference>
<feature type="compositionally biased region" description="Polar residues" evidence="1">
    <location>
        <begin position="31"/>
        <end position="46"/>
    </location>
</feature>
<feature type="region of interest" description="Disordered" evidence="1">
    <location>
        <begin position="1"/>
        <end position="76"/>
    </location>
</feature>
<dbReference type="Proteomes" id="UP000054097">
    <property type="component" value="Unassembled WGS sequence"/>
</dbReference>
<accession>A0A0C3BCL3</accession>
<organism evidence="2 3">
    <name type="scientific">Serendipita vermifera MAFF 305830</name>
    <dbReference type="NCBI Taxonomy" id="933852"/>
    <lineage>
        <taxon>Eukaryota</taxon>
        <taxon>Fungi</taxon>
        <taxon>Dikarya</taxon>
        <taxon>Basidiomycota</taxon>
        <taxon>Agaricomycotina</taxon>
        <taxon>Agaricomycetes</taxon>
        <taxon>Sebacinales</taxon>
        <taxon>Serendipitaceae</taxon>
        <taxon>Serendipita</taxon>
    </lineage>
</organism>
<evidence type="ECO:0000313" key="3">
    <source>
        <dbReference type="Proteomes" id="UP000054097"/>
    </source>
</evidence>
<evidence type="ECO:0000256" key="1">
    <source>
        <dbReference type="SAM" id="MobiDB-lite"/>
    </source>
</evidence>
<feature type="compositionally biased region" description="Polar residues" evidence="1">
    <location>
        <begin position="1"/>
        <end position="14"/>
    </location>
</feature>